<dbReference type="PhylomeDB" id="A7SQ38"/>
<dbReference type="KEGG" id="nve:5505447"/>
<gene>
    <name evidence="9" type="ORF">NEMVEDRAFT_v1g230697</name>
</gene>
<dbReference type="OrthoDB" id="96314at2759"/>
<dbReference type="PANTHER" id="PTHR43108">
    <property type="entry name" value="N-ACETYLGLUCOSAMINE-6-SULFATASE FAMILY MEMBER"/>
    <property type="match status" value="1"/>
</dbReference>
<dbReference type="EMBL" id="DS469740">
    <property type="protein sequence ID" value="EDO34184.1"/>
    <property type="molecule type" value="Genomic_DNA"/>
</dbReference>
<feature type="compositionally biased region" description="Basic and acidic residues" evidence="7">
    <location>
        <begin position="356"/>
        <end position="369"/>
    </location>
</feature>
<organism evidence="9 10">
    <name type="scientific">Nematostella vectensis</name>
    <name type="common">Starlet sea anemone</name>
    <dbReference type="NCBI Taxonomy" id="45351"/>
    <lineage>
        <taxon>Eukaryota</taxon>
        <taxon>Metazoa</taxon>
        <taxon>Cnidaria</taxon>
        <taxon>Anthozoa</taxon>
        <taxon>Hexacorallia</taxon>
        <taxon>Actiniaria</taxon>
        <taxon>Edwardsiidae</taxon>
        <taxon>Nematostella</taxon>
    </lineage>
</organism>
<dbReference type="Proteomes" id="UP000001593">
    <property type="component" value="Unassembled WGS sequence"/>
</dbReference>
<name>A7SQ38_NEMVE</name>
<feature type="region of interest" description="Disordered" evidence="7">
    <location>
        <begin position="341"/>
        <end position="369"/>
    </location>
</feature>
<dbReference type="PIRSF" id="PIRSF036666">
    <property type="entry name" value="G6S"/>
    <property type="match status" value="1"/>
</dbReference>
<dbReference type="GO" id="GO:0005539">
    <property type="term" value="F:glycosaminoglycan binding"/>
    <property type="evidence" value="ECO:0000318"/>
    <property type="project" value="GO_Central"/>
</dbReference>
<dbReference type="SUPFAM" id="SSF53649">
    <property type="entry name" value="Alkaline phosphatase-like"/>
    <property type="match status" value="1"/>
</dbReference>
<comment type="cofactor">
    <cofactor evidence="1">
        <name>Ca(2+)</name>
        <dbReference type="ChEBI" id="CHEBI:29108"/>
    </cofactor>
</comment>
<dbReference type="CDD" id="cd16147">
    <property type="entry name" value="G6S"/>
    <property type="match status" value="1"/>
</dbReference>
<keyword evidence="3" id="KW-0732">Signal</keyword>
<dbReference type="GO" id="GO:0008449">
    <property type="term" value="F:N-acetylglucosamine-6-sulfatase activity"/>
    <property type="evidence" value="ECO:0000318"/>
    <property type="project" value="GO_Central"/>
</dbReference>
<feature type="domain" description="Sulfatase N-terminal" evidence="8">
    <location>
        <begin position="20"/>
        <end position="324"/>
    </location>
</feature>
<feature type="modified residue" description="3-oxoalanine (Cys)" evidence="6">
    <location>
        <position position="38"/>
    </location>
</feature>
<dbReference type="eggNOG" id="KOG3731">
    <property type="taxonomic scope" value="Eukaryota"/>
</dbReference>
<feature type="compositionally biased region" description="Basic residues" evidence="7">
    <location>
        <begin position="341"/>
        <end position="355"/>
    </location>
</feature>
<dbReference type="InterPro" id="IPR012251">
    <property type="entry name" value="GlcNAc_6-SO4ase"/>
</dbReference>
<proteinExistence type="inferred from homology"/>
<evidence type="ECO:0000256" key="2">
    <source>
        <dbReference type="ARBA" id="ARBA00008779"/>
    </source>
</evidence>
<dbReference type="InParanoid" id="A7SQ38"/>
<evidence type="ECO:0000256" key="4">
    <source>
        <dbReference type="ARBA" id="ARBA00022801"/>
    </source>
</evidence>
<sequence length="369" mass="42897">MTDDQDTELGSMDVMNKTREIFKGGTHFVNAFVTSPICCPSRSSILTGMYAHNHNVLTNNVNCSSLSWRRGPEKRNFARYVAEAGYQTGYFGKYLNAYDGSYIPYGWHRWAGLIRNSRFYNYVLRHNTFYKKHQNNYENDYFTNVITDHAISFFKNSKARKPDRPIMMVVSHSAPHGPEDGAPQYQDHFPNATAPRTPNWNFTSPDKHWIVRVTPPMTQQKSDFSDMLQRKRLQTLLSVDDNIQRIWDMLKETGYDRDTYIFFSSDHGYHLGQYGLVKGKSMPYESDIRVPFFVRGPGIPTDSKMHEMVLNIDLAPTFLDIAGVRPPKTMDGTSIMRLFRRSRPGKSEKARRRRKDTQPWRDTFLIERG</sequence>
<dbReference type="PANTHER" id="PTHR43108:SF16">
    <property type="entry name" value="EXTRACELLULAR SULFATASE SULF-1 HOMOLOG"/>
    <property type="match status" value="1"/>
</dbReference>
<comment type="PTM">
    <text evidence="6">The conversion to 3-oxoalanine (also known as C-formylglycine, FGly), of a serine or cysteine residue in prokaryotes and of a cysteine residue in eukaryotes, is critical for catalytic activity.</text>
</comment>
<dbReference type="AlphaFoldDB" id="A7SQ38"/>
<dbReference type="InterPro" id="IPR024607">
    <property type="entry name" value="Sulfatase_CS"/>
</dbReference>
<dbReference type="Gene3D" id="3.40.720.10">
    <property type="entry name" value="Alkaline Phosphatase, subunit A"/>
    <property type="match status" value="1"/>
</dbReference>
<dbReference type="PROSITE" id="PS00523">
    <property type="entry name" value="SULFATASE_1"/>
    <property type="match status" value="1"/>
</dbReference>
<reference evidence="9 10" key="1">
    <citation type="journal article" date="2007" name="Science">
        <title>Sea anemone genome reveals ancestral eumetazoan gene repertoire and genomic organization.</title>
        <authorList>
            <person name="Putnam N.H."/>
            <person name="Srivastava M."/>
            <person name="Hellsten U."/>
            <person name="Dirks B."/>
            <person name="Chapman J."/>
            <person name="Salamov A."/>
            <person name="Terry A."/>
            <person name="Shapiro H."/>
            <person name="Lindquist E."/>
            <person name="Kapitonov V.V."/>
            <person name="Jurka J."/>
            <person name="Genikhovich G."/>
            <person name="Grigoriev I.V."/>
            <person name="Lucas S.M."/>
            <person name="Steele R.E."/>
            <person name="Finnerty J.R."/>
            <person name="Technau U."/>
            <person name="Martindale M.Q."/>
            <person name="Rokhsar D.S."/>
        </authorList>
    </citation>
    <scope>NUCLEOTIDE SEQUENCE [LARGE SCALE GENOMIC DNA]</scope>
    <source>
        <strain evidence="10">CH2 X CH6</strain>
    </source>
</reference>
<dbReference type="Pfam" id="PF00884">
    <property type="entry name" value="Sulfatase"/>
    <property type="match status" value="1"/>
</dbReference>
<accession>A7SQ38</accession>
<keyword evidence="4" id="KW-0378">Hydrolase</keyword>
<dbReference type="STRING" id="45351.A7SQ38"/>
<evidence type="ECO:0000256" key="3">
    <source>
        <dbReference type="ARBA" id="ARBA00022729"/>
    </source>
</evidence>
<evidence type="ECO:0000313" key="9">
    <source>
        <dbReference type="EMBL" id="EDO34184.1"/>
    </source>
</evidence>
<evidence type="ECO:0000256" key="7">
    <source>
        <dbReference type="SAM" id="MobiDB-lite"/>
    </source>
</evidence>
<evidence type="ECO:0000256" key="5">
    <source>
        <dbReference type="ARBA" id="ARBA00023180"/>
    </source>
</evidence>
<dbReference type="InterPro" id="IPR000917">
    <property type="entry name" value="Sulfatase_N"/>
</dbReference>
<evidence type="ECO:0000256" key="6">
    <source>
        <dbReference type="PIRSR" id="PIRSR036666-50"/>
    </source>
</evidence>
<evidence type="ECO:0000256" key="1">
    <source>
        <dbReference type="ARBA" id="ARBA00001913"/>
    </source>
</evidence>
<comment type="similarity">
    <text evidence="2">Belongs to the sulfatase family.</text>
</comment>
<evidence type="ECO:0000313" key="10">
    <source>
        <dbReference type="Proteomes" id="UP000001593"/>
    </source>
</evidence>
<keyword evidence="10" id="KW-1185">Reference proteome</keyword>
<keyword evidence="5" id="KW-0325">Glycoprotein</keyword>
<dbReference type="HOGENOM" id="CLU_006332_4_1_1"/>
<dbReference type="OMA" id="YWDILIG"/>
<dbReference type="InterPro" id="IPR017850">
    <property type="entry name" value="Alkaline_phosphatase_core_sf"/>
</dbReference>
<protein>
    <recommendedName>
        <fullName evidence="8">Sulfatase N-terminal domain-containing protein</fullName>
    </recommendedName>
</protein>
<evidence type="ECO:0000259" key="8">
    <source>
        <dbReference type="Pfam" id="PF00884"/>
    </source>
</evidence>
<dbReference type="GO" id="GO:0030203">
    <property type="term" value="P:glycosaminoglycan metabolic process"/>
    <property type="evidence" value="ECO:0007669"/>
    <property type="project" value="InterPro"/>
</dbReference>